<dbReference type="GO" id="GO:0006935">
    <property type="term" value="P:chemotaxis"/>
    <property type="evidence" value="ECO:0007669"/>
    <property type="project" value="InterPro"/>
</dbReference>
<dbReference type="Gene3D" id="1.10.287.950">
    <property type="entry name" value="Methyl-accepting chemotaxis protein"/>
    <property type="match status" value="1"/>
</dbReference>
<name>A0A220UJL0_9GAMM</name>
<comment type="subcellular location">
    <subcellularLocation>
        <location evidence="1">Membrane</location>
        <topology evidence="1">Multi-pass membrane protein</topology>
    </subcellularLocation>
</comment>
<evidence type="ECO:0000313" key="12">
    <source>
        <dbReference type="Proteomes" id="UP000198367"/>
    </source>
</evidence>
<dbReference type="PROSITE" id="PS50885">
    <property type="entry name" value="HAMP"/>
    <property type="match status" value="1"/>
</dbReference>
<dbReference type="InterPro" id="IPR003660">
    <property type="entry name" value="HAMP_dom"/>
</dbReference>
<keyword evidence="2 8" id="KW-0812">Transmembrane</keyword>
<sequence>MKTLALKVQIGLAAAIFMIVSVLFGVSYWLASDSLTSNEMAFEDNTVANLQVTMAQPIFTYDYEQIRAVLSVMLKSEQIYQITVVDHRGKLLAEDKQTEAVAASDLQTRELQFSDQGNPTGRLTIAFSTLPVKAQLSDLLLGYFLQALLILAGSLLVIFIILKRLVISPLDKVVAALEEIANGDGDLSHRLPVESEDEIGKLANAFNGFVEQIHGTITRVHETSGLLLGDAKALGTLSQSNNQRVQAQLKETEAAVTAVTQLSASANEVAINAKRTADAATQADRAVDDGQRQFDSGLAITRQLARELARSAQSVSQLQQETQRIDEVVVVINSIAEQTNLLALNAAIEAARAGEQGRGFAVVADEVRSLASRTQQATGEIQKMIQQVQSRVAETVNVMQSSQTLSNQGVNRSEEIKLVLSKVTYLVSNISNMNIEVSHAAQEQTCVTEAISRTLNDLANVSGSASLDSEHLAQSSERLFHQGERLRTLVTSFRL</sequence>
<organism evidence="11 12">
    <name type="scientific">Shewanella bicestrii</name>
    <dbReference type="NCBI Taxonomy" id="2018305"/>
    <lineage>
        <taxon>Bacteria</taxon>
        <taxon>Pseudomonadati</taxon>
        <taxon>Pseudomonadota</taxon>
        <taxon>Gammaproteobacteria</taxon>
        <taxon>Alteromonadales</taxon>
        <taxon>Shewanellaceae</taxon>
        <taxon>Shewanella</taxon>
    </lineage>
</organism>
<evidence type="ECO:0000313" key="11">
    <source>
        <dbReference type="EMBL" id="ASK68329.1"/>
    </source>
</evidence>
<dbReference type="PROSITE" id="PS50111">
    <property type="entry name" value="CHEMOTAXIS_TRANSDUC_2"/>
    <property type="match status" value="1"/>
</dbReference>
<dbReference type="RefSeq" id="WP_089067219.1">
    <property type="nucleotide sequence ID" value="NZ_CP022358.1"/>
</dbReference>
<dbReference type="PRINTS" id="PR00260">
    <property type="entry name" value="CHEMTRNSDUCR"/>
</dbReference>
<dbReference type="InterPro" id="IPR004090">
    <property type="entry name" value="Chemotax_Me-accpt_rcpt"/>
</dbReference>
<evidence type="ECO:0000256" key="8">
    <source>
        <dbReference type="SAM" id="Phobius"/>
    </source>
</evidence>
<protein>
    <submittedName>
        <fullName evidence="11">Methyl-accepting chemotaxis protein</fullName>
    </submittedName>
</protein>
<dbReference type="FunFam" id="1.10.287.950:FF:000001">
    <property type="entry name" value="Methyl-accepting chemotaxis sensory transducer"/>
    <property type="match status" value="1"/>
</dbReference>
<dbReference type="GO" id="GO:0016020">
    <property type="term" value="C:membrane"/>
    <property type="evidence" value="ECO:0007669"/>
    <property type="project" value="UniProtKB-SubCell"/>
</dbReference>
<accession>A0A220UJL0</accession>
<reference evidence="11 12" key="1">
    <citation type="submission" date="2017-07" db="EMBL/GenBank/DDBJ databases">
        <title>Phenotypical and genomic characterization of a clinical isolate of Shewanella bicestrii sp. nov. producing an extended-spectrum beta-lactamase and a new oxacillinase variant.</title>
        <authorList>
            <person name="Jousset A.B."/>
            <person name="Bonnin R.A."/>
            <person name="Girlich D."/>
            <person name="Dabos L."/>
            <person name="Potron A."/>
            <person name="Dortet L."/>
            <person name="Glaser P."/>
            <person name="Naas T."/>
        </authorList>
    </citation>
    <scope>NUCLEOTIDE SEQUENCE [LARGE SCALE GENOMIC DNA]</scope>
    <source>
        <strain evidence="11 12">JAB-1</strain>
    </source>
</reference>
<evidence type="ECO:0000259" key="10">
    <source>
        <dbReference type="PROSITE" id="PS50885"/>
    </source>
</evidence>
<dbReference type="EMBL" id="CP022358">
    <property type="protein sequence ID" value="ASK68329.1"/>
    <property type="molecule type" value="Genomic_DNA"/>
</dbReference>
<dbReference type="KEGG" id="sbj:CF168_05265"/>
<keyword evidence="12" id="KW-1185">Reference proteome</keyword>
<keyword evidence="5 7" id="KW-0807">Transducer</keyword>
<dbReference type="GO" id="GO:0004888">
    <property type="term" value="F:transmembrane signaling receptor activity"/>
    <property type="evidence" value="ECO:0007669"/>
    <property type="project" value="InterPro"/>
</dbReference>
<dbReference type="InterPro" id="IPR004089">
    <property type="entry name" value="MCPsignal_dom"/>
</dbReference>
<feature type="domain" description="HAMP" evidence="10">
    <location>
        <begin position="164"/>
        <end position="218"/>
    </location>
</feature>
<dbReference type="AlphaFoldDB" id="A0A220UJL0"/>
<evidence type="ECO:0000256" key="6">
    <source>
        <dbReference type="ARBA" id="ARBA00029447"/>
    </source>
</evidence>
<comment type="similarity">
    <text evidence="6">Belongs to the methyl-accepting chemotaxis (MCP) protein family.</text>
</comment>
<keyword evidence="4 8" id="KW-0472">Membrane</keyword>
<keyword evidence="3 8" id="KW-1133">Transmembrane helix</keyword>
<dbReference type="SUPFAM" id="SSF58104">
    <property type="entry name" value="Methyl-accepting chemotaxis protein (MCP) signaling domain"/>
    <property type="match status" value="1"/>
</dbReference>
<gene>
    <name evidence="11" type="ORF">CF168_05265</name>
</gene>
<dbReference type="CDD" id="cd11386">
    <property type="entry name" value="MCP_signal"/>
    <property type="match status" value="1"/>
</dbReference>
<dbReference type="Pfam" id="PF00015">
    <property type="entry name" value="MCPsignal"/>
    <property type="match status" value="1"/>
</dbReference>
<evidence type="ECO:0000256" key="5">
    <source>
        <dbReference type="ARBA" id="ARBA00023224"/>
    </source>
</evidence>
<dbReference type="Pfam" id="PF00672">
    <property type="entry name" value="HAMP"/>
    <property type="match status" value="1"/>
</dbReference>
<evidence type="ECO:0000256" key="7">
    <source>
        <dbReference type="PROSITE-ProRule" id="PRU00284"/>
    </source>
</evidence>
<evidence type="ECO:0000256" key="3">
    <source>
        <dbReference type="ARBA" id="ARBA00022989"/>
    </source>
</evidence>
<dbReference type="Proteomes" id="UP000198367">
    <property type="component" value="Chromosome"/>
</dbReference>
<evidence type="ECO:0000259" key="9">
    <source>
        <dbReference type="PROSITE" id="PS50111"/>
    </source>
</evidence>
<feature type="transmembrane region" description="Helical" evidence="8">
    <location>
        <begin position="140"/>
        <end position="162"/>
    </location>
</feature>
<dbReference type="SMART" id="SM00283">
    <property type="entry name" value="MA"/>
    <property type="match status" value="1"/>
</dbReference>
<evidence type="ECO:0000256" key="2">
    <source>
        <dbReference type="ARBA" id="ARBA00022692"/>
    </source>
</evidence>
<evidence type="ECO:0000256" key="4">
    <source>
        <dbReference type="ARBA" id="ARBA00023136"/>
    </source>
</evidence>
<dbReference type="CDD" id="cd06225">
    <property type="entry name" value="HAMP"/>
    <property type="match status" value="1"/>
</dbReference>
<evidence type="ECO:0000256" key="1">
    <source>
        <dbReference type="ARBA" id="ARBA00004141"/>
    </source>
</evidence>
<feature type="transmembrane region" description="Helical" evidence="8">
    <location>
        <begin position="12"/>
        <end position="31"/>
    </location>
</feature>
<proteinExistence type="inferred from homology"/>
<dbReference type="SMART" id="SM00304">
    <property type="entry name" value="HAMP"/>
    <property type="match status" value="1"/>
</dbReference>
<feature type="domain" description="Methyl-accepting transducer" evidence="9">
    <location>
        <begin position="223"/>
        <end position="459"/>
    </location>
</feature>
<dbReference type="PANTHER" id="PTHR32089:SF119">
    <property type="entry name" value="METHYL-ACCEPTING CHEMOTAXIS PROTEIN CTPL"/>
    <property type="match status" value="1"/>
</dbReference>
<dbReference type="GO" id="GO:0007165">
    <property type="term" value="P:signal transduction"/>
    <property type="evidence" value="ECO:0007669"/>
    <property type="project" value="UniProtKB-KW"/>
</dbReference>
<dbReference type="PANTHER" id="PTHR32089">
    <property type="entry name" value="METHYL-ACCEPTING CHEMOTAXIS PROTEIN MCPB"/>
    <property type="match status" value="1"/>
</dbReference>